<keyword evidence="2" id="KW-0732">Signal</keyword>
<evidence type="ECO:0000256" key="1">
    <source>
        <dbReference type="SAM" id="MobiDB-lite"/>
    </source>
</evidence>
<comment type="caution">
    <text evidence="3">The sequence shown here is derived from an EMBL/GenBank/DDBJ whole genome shotgun (WGS) entry which is preliminary data.</text>
</comment>
<feature type="compositionally biased region" description="Polar residues" evidence="1">
    <location>
        <begin position="26"/>
        <end position="40"/>
    </location>
</feature>
<dbReference type="EMBL" id="QLLN01000003">
    <property type="protein sequence ID" value="RAJ12572.1"/>
    <property type="molecule type" value="Genomic_DNA"/>
</dbReference>
<organism evidence="3 4">
    <name type="scientific">Arenibacter echinorum</name>
    <dbReference type="NCBI Taxonomy" id="440515"/>
    <lineage>
        <taxon>Bacteria</taxon>
        <taxon>Pseudomonadati</taxon>
        <taxon>Bacteroidota</taxon>
        <taxon>Flavobacteriia</taxon>
        <taxon>Flavobacteriales</taxon>
        <taxon>Flavobacteriaceae</taxon>
        <taxon>Arenibacter</taxon>
    </lineage>
</organism>
<evidence type="ECO:0000313" key="3">
    <source>
        <dbReference type="EMBL" id="RAJ12572.1"/>
    </source>
</evidence>
<name>A0A327R9B8_9FLAO</name>
<gene>
    <name evidence="3" type="ORF">LV92_01808</name>
</gene>
<feature type="chain" id="PRO_5016241331" evidence="2">
    <location>
        <begin position="20"/>
        <end position="377"/>
    </location>
</feature>
<reference evidence="3 4" key="1">
    <citation type="submission" date="2018-06" db="EMBL/GenBank/DDBJ databases">
        <title>Genomic Encyclopedia of Archaeal and Bacterial Type Strains, Phase II (KMG-II): from individual species to whole genera.</title>
        <authorList>
            <person name="Goeker M."/>
        </authorList>
    </citation>
    <scope>NUCLEOTIDE SEQUENCE [LARGE SCALE GENOMIC DNA]</scope>
    <source>
        <strain evidence="3 4">DSM 23522</strain>
    </source>
</reference>
<dbReference type="PROSITE" id="PS51257">
    <property type="entry name" value="PROKAR_LIPOPROTEIN"/>
    <property type="match status" value="1"/>
</dbReference>
<accession>A0A327R9B8</accession>
<dbReference type="OrthoDB" id="5496149at2"/>
<evidence type="ECO:0000256" key="2">
    <source>
        <dbReference type="SAM" id="SignalP"/>
    </source>
</evidence>
<keyword evidence="4" id="KW-1185">Reference proteome</keyword>
<dbReference type="RefSeq" id="WP_111623304.1">
    <property type="nucleotide sequence ID" value="NZ_QLLN01000003.1"/>
</dbReference>
<evidence type="ECO:0000313" key="4">
    <source>
        <dbReference type="Proteomes" id="UP000249696"/>
    </source>
</evidence>
<sequence>MKTNCLLLLILVLSFVSCKQNGTIDPGNNTESYNSDNTDNSESRPVVKNKEVTSNGYWEKMEMKKNIDANGSVSSILPMPALWNLRVDGITGPRGLKITYFPLQNFMANFDPNLQYAYSQSGQRMRQMPGIEQLMQQDFIPWGNSNGLQYVKYYEIPEITKMDKWYWDQLFKAMPSRSDVAVYGIDWKMQNGNSYFTIVHLNVSTSQSMQNWFYIAAGLEAEPSYFETAKKQYIFSLANTRYNLEPIMAYNKEEAQRVGANWAAFNARMAQNQRSFEESQRQFVNKSNAINDAIMSGWKASNAASDKNQEQFIDAMYERINVADVSTGKTYKVDEGANQYWMNNNGEYIGTQLQGYDPNFDDNMNELKWQELKRIDQ</sequence>
<feature type="signal peptide" evidence="2">
    <location>
        <begin position="1"/>
        <end position="19"/>
    </location>
</feature>
<dbReference type="AlphaFoldDB" id="A0A327R9B8"/>
<feature type="region of interest" description="Disordered" evidence="1">
    <location>
        <begin position="26"/>
        <end position="45"/>
    </location>
</feature>
<protein>
    <submittedName>
        <fullName evidence="3">Uncharacterized protein</fullName>
    </submittedName>
</protein>
<proteinExistence type="predicted"/>
<dbReference type="Proteomes" id="UP000249696">
    <property type="component" value="Unassembled WGS sequence"/>
</dbReference>